<reference evidence="1" key="1">
    <citation type="submission" date="2019-08" db="EMBL/GenBank/DDBJ databases">
        <authorList>
            <person name="Kucharzyk K."/>
            <person name="Murdoch R.W."/>
            <person name="Higgins S."/>
            <person name="Loffler F."/>
        </authorList>
    </citation>
    <scope>NUCLEOTIDE SEQUENCE</scope>
</reference>
<name>A0A645GXM2_9ZZZZ</name>
<proteinExistence type="predicted"/>
<evidence type="ECO:0000313" key="1">
    <source>
        <dbReference type="EMBL" id="MPN28403.1"/>
    </source>
</evidence>
<dbReference type="AlphaFoldDB" id="A0A645GXM2"/>
<comment type="caution">
    <text evidence="1">The sequence shown here is derived from an EMBL/GenBank/DDBJ whole genome shotgun (WGS) entry which is preliminary data.</text>
</comment>
<protein>
    <submittedName>
        <fullName evidence="1">Uncharacterized protein</fullName>
    </submittedName>
</protein>
<dbReference type="EMBL" id="VSSQ01078686">
    <property type="protein sequence ID" value="MPN28403.1"/>
    <property type="molecule type" value="Genomic_DNA"/>
</dbReference>
<organism evidence="1">
    <name type="scientific">bioreactor metagenome</name>
    <dbReference type="NCBI Taxonomy" id="1076179"/>
    <lineage>
        <taxon>unclassified sequences</taxon>
        <taxon>metagenomes</taxon>
        <taxon>ecological metagenomes</taxon>
    </lineage>
</organism>
<sequence>MVCRTSVSFRIVAAVEGFEVQLGDDFRYEPHEMILRQPVPYVGRKEKELIPVPVSEVVGHDDLPQAVLQ</sequence>
<accession>A0A645GXM2</accession>
<gene>
    <name evidence="1" type="ORF">SDC9_175844</name>
</gene>